<protein>
    <submittedName>
        <fullName evidence="1">Uncharacterized protein</fullName>
    </submittedName>
</protein>
<comment type="caution">
    <text evidence="1">The sequence shown here is derived from an EMBL/GenBank/DDBJ whole genome shotgun (WGS) entry which is preliminary data.</text>
</comment>
<dbReference type="EMBL" id="PIPN01000001">
    <property type="protein sequence ID" value="RUO31438.1"/>
    <property type="molecule type" value="Genomic_DNA"/>
</dbReference>
<sequence length="166" mass="18876">MLFLTFYIAIAATTAAVFAGLHWRNSHGSKHDMRPYARYQATVRMLQKNGDIRNLLSNSQKLEELLNEPVLNLTQLKTTYSEFQRGHKSVLDLQAEVHALLVVAQIEPRALHGARELLSMRERQLTLVKKLQSESKTLQDVATRQTFIPIVGDLQSAIESYLEAME</sequence>
<accession>A0ABY0C1D1</accession>
<proteinExistence type="predicted"/>
<dbReference type="Proteomes" id="UP000287410">
    <property type="component" value="Unassembled WGS sequence"/>
</dbReference>
<dbReference type="RefSeq" id="WP_126787548.1">
    <property type="nucleotide sequence ID" value="NZ_PIPN01000001.1"/>
</dbReference>
<name>A0ABY0C1D1_9GAMM</name>
<evidence type="ECO:0000313" key="1">
    <source>
        <dbReference type="EMBL" id="RUO31438.1"/>
    </source>
</evidence>
<reference evidence="1 2" key="1">
    <citation type="journal article" date="2018" name="Front. Microbiol.">
        <title>Genome-Based Analysis Reveals the Taxonomy and Diversity of the Family Idiomarinaceae.</title>
        <authorList>
            <person name="Liu Y."/>
            <person name="Lai Q."/>
            <person name="Shao Z."/>
        </authorList>
    </citation>
    <scope>NUCLEOTIDE SEQUENCE [LARGE SCALE GENOMIC DNA]</scope>
    <source>
        <strain evidence="1 2">GBSy1</strain>
    </source>
</reference>
<gene>
    <name evidence="1" type="ORF">CWE12_00080</name>
</gene>
<keyword evidence="2" id="KW-1185">Reference proteome</keyword>
<evidence type="ECO:0000313" key="2">
    <source>
        <dbReference type="Proteomes" id="UP000287410"/>
    </source>
</evidence>
<organism evidence="1 2">
    <name type="scientific">Aliidiomarina sedimenti</name>
    <dbReference type="NCBI Taxonomy" id="1933879"/>
    <lineage>
        <taxon>Bacteria</taxon>
        <taxon>Pseudomonadati</taxon>
        <taxon>Pseudomonadota</taxon>
        <taxon>Gammaproteobacteria</taxon>
        <taxon>Alteromonadales</taxon>
        <taxon>Idiomarinaceae</taxon>
        <taxon>Aliidiomarina</taxon>
    </lineage>
</organism>